<proteinExistence type="predicted"/>
<evidence type="ECO:0000256" key="1">
    <source>
        <dbReference type="SAM" id="SignalP"/>
    </source>
</evidence>
<dbReference type="Pfam" id="PF07642">
    <property type="entry name" value="BBP2"/>
    <property type="match status" value="1"/>
</dbReference>
<feature type="signal peptide" evidence="1">
    <location>
        <begin position="1"/>
        <end position="20"/>
    </location>
</feature>
<gene>
    <name evidence="2" type="ORF">NWE73_12020</name>
</gene>
<keyword evidence="1" id="KW-0732">Signal</keyword>
<accession>A0ABT6DPN0</accession>
<organism evidence="2 3">
    <name type="scientific">Bdellovibrio svalbardensis</name>
    <dbReference type="NCBI Taxonomy" id="2972972"/>
    <lineage>
        <taxon>Bacteria</taxon>
        <taxon>Pseudomonadati</taxon>
        <taxon>Bdellovibrionota</taxon>
        <taxon>Bdellovibrionia</taxon>
        <taxon>Bdellovibrionales</taxon>
        <taxon>Pseudobdellovibrionaceae</taxon>
        <taxon>Bdellovibrio</taxon>
    </lineage>
</organism>
<dbReference type="Proteomes" id="UP001152321">
    <property type="component" value="Unassembled WGS sequence"/>
</dbReference>
<evidence type="ECO:0000313" key="3">
    <source>
        <dbReference type="Proteomes" id="UP001152321"/>
    </source>
</evidence>
<name>A0ABT6DPN0_9BACT</name>
<keyword evidence="3" id="KW-1185">Reference proteome</keyword>
<dbReference type="InterPro" id="IPR023614">
    <property type="entry name" value="Porin_dom_sf"/>
</dbReference>
<comment type="caution">
    <text evidence="2">The sequence shown here is derived from an EMBL/GenBank/DDBJ whole genome shotgun (WGS) entry which is preliminary data.</text>
</comment>
<protein>
    <submittedName>
        <fullName evidence="2">Porin</fullName>
    </submittedName>
</protein>
<feature type="chain" id="PRO_5047098671" evidence="1">
    <location>
        <begin position="21"/>
        <end position="354"/>
    </location>
</feature>
<dbReference type="EMBL" id="JANRMI010000003">
    <property type="protein sequence ID" value="MDG0817098.1"/>
    <property type="molecule type" value="Genomic_DNA"/>
</dbReference>
<evidence type="ECO:0000313" key="2">
    <source>
        <dbReference type="EMBL" id="MDG0817098.1"/>
    </source>
</evidence>
<sequence>MKHFACLSIVFLLGTSQSYAADVGGLTVNGEASFDYNLLSSKDKATPFIGGATNETYRLNQAQVTIKKETEQISFLSRLVYSPTSYLTSTTTSTKSNLGTLDQLEVYYKATPTIYIGFGRFYTTMGFESLLKSENYTYNNTIAFQGIAPGYGEGLRIKYIPSDKLTATLSTYNQATYNAFGDDYTPTKTTEISIAGLWNKFNWFAGYYFGKDGATPVERSEKTASSIWATYKIDQLTLAATYDSRTTRLDGSSTKWSDSTSILVSYIVAMNTITSRYEMVRGAGELFDSASGTNYGSADKVNSFILADKIALNDNFKLHVEYRMDHADAESFFNKDGNPTKDASLLTLGAVASF</sequence>
<dbReference type="SUPFAM" id="SSF56935">
    <property type="entry name" value="Porins"/>
    <property type="match status" value="1"/>
</dbReference>
<dbReference type="InterPro" id="IPR011486">
    <property type="entry name" value="BBP2"/>
</dbReference>
<dbReference type="RefSeq" id="WP_277578574.1">
    <property type="nucleotide sequence ID" value="NZ_JANRMI010000003.1"/>
</dbReference>
<dbReference type="Gene3D" id="2.40.160.10">
    <property type="entry name" value="Porin"/>
    <property type="match status" value="1"/>
</dbReference>
<reference evidence="2" key="1">
    <citation type="submission" date="2022-08" db="EMBL/GenBank/DDBJ databases">
        <title>Novel Bdellovibrio Species Isolated from Svalbard: Designation Bdellovibrio svalbardensis.</title>
        <authorList>
            <person name="Mitchell R.J."/>
            <person name="Choi S.Y."/>
        </authorList>
    </citation>
    <scope>NUCLEOTIDE SEQUENCE</scope>
    <source>
        <strain evidence="2">PAP01</strain>
    </source>
</reference>